<dbReference type="SUPFAM" id="SSF54928">
    <property type="entry name" value="RNA-binding domain, RBD"/>
    <property type="match status" value="1"/>
</dbReference>
<evidence type="ECO:0000256" key="9">
    <source>
        <dbReference type="ARBA" id="ARBA00023274"/>
    </source>
</evidence>
<protein>
    <recommendedName>
        <fullName evidence="12">RRM domain-containing protein</fullName>
    </recommendedName>
</protein>
<keyword evidence="9" id="KW-0687">Ribonucleoprotein</keyword>
<reference evidence="13" key="1">
    <citation type="submission" date="2021-03" db="EMBL/GenBank/DDBJ databases">
        <title>Draft genome sequence of rust myrtle Austropuccinia psidii MF-1, a brazilian biotype.</title>
        <authorList>
            <person name="Quecine M.C."/>
            <person name="Pachon D.M.R."/>
            <person name="Bonatelli M.L."/>
            <person name="Correr F.H."/>
            <person name="Franceschini L.M."/>
            <person name="Leite T.F."/>
            <person name="Margarido G.R.A."/>
            <person name="Almeida C.A."/>
            <person name="Ferrarezi J.A."/>
            <person name="Labate C.A."/>
        </authorList>
    </citation>
    <scope>NUCLEOTIDE SEQUENCE</scope>
    <source>
        <strain evidence="13">MF-1</strain>
    </source>
</reference>
<evidence type="ECO:0000313" key="14">
    <source>
        <dbReference type="Proteomes" id="UP000765509"/>
    </source>
</evidence>
<dbReference type="GO" id="GO:0030532">
    <property type="term" value="C:small nuclear ribonucleoprotein complex"/>
    <property type="evidence" value="ECO:0007669"/>
    <property type="project" value="UniProtKB-ARBA"/>
</dbReference>
<feature type="domain" description="RRM" evidence="12">
    <location>
        <begin position="14"/>
        <end position="92"/>
    </location>
</feature>
<keyword evidence="14" id="KW-1185">Reference proteome</keyword>
<feature type="compositionally biased region" description="Acidic residues" evidence="11">
    <location>
        <begin position="197"/>
        <end position="213"/>
    </location>
</feature>
<feature type="region of interest" description="Disordered" evidence="11">
    <location>
        <begin position="150"/>
        <end position="222"/>
    </location>
</feature>
<evidence type="ECO:0000256" key="10">
    <source>
        <dbReference type="PROSITE-ProRule" id="PRU00176"/>
    </source>
</evidence>
<keyword evidence="5" id="KW-0677">Repeat</keyword>
<feature type="domain" description="RRM" evidence="12">
    <location>
        <begin position="239"/>
        <end position="313"/>
    </location>
</feature>
<dbReference type="Gene3D" id="3.30.70.330">
    <property type="match status" value="2"/>
</dbReference>
<evidence type="ECO:0000256" key="8">
    <source>
        <dbReference type="ARBA" id="ARBA00023242"/>
    </source>
</evidence>
<dbReference type="GO" id="GO:0008380">
    <property type="term" value="P:RNA splicing"/>
    <property type="evidence" value="ECO:0007669"/>
    <property type="project" value="UniProtKB-KW"/>
</dbReference>
<dbReference type="InterPro" id="IPR035979">
    <property type="entry name" value="RBD_domain_sf"/>
</dbReference>
<sequence>MAISTTRASSQPSPTLYVQNLDDKIKKSDLQRLLYQLFLTHGKVLDVVVKKGNMRGQAFVVFRDVQGATQAMRYLDGTGFLDRDLKITYARTQSHATIRETVGEEVLYHVKLGLKDPNTLQDINPKMTGKLTVSGAQAANLEKKRADEIAAKKRLHGSTSDSEHEDDDAEYPSGPAGSFQSASQSNSKKTKFNHPNDEDDDEEAMEEDSDSEQPVDSAAAAAVKAAGSAPILSGEDPNPVLFLEGLPAEVTDDMMAVLFQQYPGFQSVRLVPGRTGIAFVQYDTAAQSDMAKAALDGFKLAPGVVMKVGFARRG</sequence>
<comment type="similarity">
    <text evidence="2">Belongs to the RRM U1 A/B'' family.</text>
</comment>
<gene>
    <name evidence="13" type="ORF">O181_004791</name>
</gene>
<dbReference type="PANTHER" id="PTHR10501">
    <property type="entry name" value="U1 SMALL NUCLEAR RIBONUCLEOPROTEIN A/U2 SMALL NUCLEAR RIBONUCLEOPROTEIN B"/>
    <property type="match status" value="1"/>
</dbReference>
<evidence type="ECO:0000313" key="13">
    <source>
        <dbReference type="EMBL" id="MBW0465076.1"/>
    </source>
</evidence>
<keyword evidence="8" id="KW-0539">Nucleus</keyword>
<dbReference type="GO" id="GO:0006397">
    <property type="term" value="P:mRNA processing"/>
    <property type="evidence" value="ECO:0007669"/>
    <property type="project" value="UniProtKB-KW"/>
</dbReference>
<keyword evidence="7" id="KW-0508">mRNA splicing</keyword>
<evidence type="ECO:0000256" key="3">
    <source>
        <dbReference type="ARBA" id="ARBA00022664"/>
    </source>
</evidence>
<evidence type="ECO:0000256" key="1">
    <source>
        <dbReference type="ARBA" id="ARBA00004123"/>
    </source>
</evidence>
<evidence type="ECO:0000259" key="12">
    <source>
        <dbReference type="PROSITE" id="PS50102"/>
    </source>
</evidence>
<dbReference type="CDD" id="cd12246">
    <property type="entry name" value="RRM1_U1A_like"/>
    <property type="match status" value="1"/>
</dbReference>
<dbReference type="EMBL" id="AVOT02000947">
    <property type="protein sequence ID" value="MBW0465076.1"/>
    <property type="molecule type" value="Genomic_DNA"/>
</dbReference>
<evidence type="ECO:0000256" key="6">
    <source>
        <dbReference type="ARBA" id="ARBA00022884"/>
    </source>
</evidence>
<dbReference type="OrthoDB" id="277802at2759"/>
<dbReference type="InterPro" id="IPR000504">
    <property type="entry name" value="RRM_dom"/>
</dbReference>
<dbReference type="FunFam" id="3.30.70.330:FF:000029">
    <property type="entry name" value="U2 small nuclear ribonucleoprotein B"/>
    <property type="match status" value="1"/>
</dbReference>
<dbReference type="Pfam" id="PF00076">
    <property type="entry name" value="RRM_1"/>
    <property type="match status" value="2"/>
</dbReference>
<comment type="caution">
    <text evidence="13">The sequence shown here is derived from an EMBL/GenBank/DDBJ whole genome shotgun (WGS) entry which is preliminary data.</text>
</comment>
<dbReference type="Proteomes" id="UP000765509">
    <property type="component" value="Unassembled WGS sequence"/>
</dbReference>
<proteinExistence type="inferred from homology"/>
<dbReference type="InterPro" id="IPR012677">
    <property type="entry name" value="Nucleotide-bd_a/b_plait_sf"/>
</dbReference>
<comment type="subcellular location">
    <subcellularLocation>
        <location evidence="1">Nucleus</location>
    </subcellularLocation>
</comment>
<dbReference type="FunFam" id="3.30.70.330:FF:000039">
    <property type="entry name" value="U1 small nuclear ribonucleoprotein A"/>
    <property type="match status" value="1"/>
</dbReference>
<keyword evidence="6 10" id="KW-0694">RNA-binding</keyword>
<keyword evidence="3" id="KW-0507">mRNA processing</keyword>
<accession>A0A9Q3BG82</accession>
<evidence type="ECO:0000256" key="7">
    <source>
        <dbReference type="ARBA" id="ARBA00023187"/>
    </source>
</evidence>
<evidence type="ECO:0000256" key="5">
    <source>
        <dbReference type="ARBA" id="ARBA00022737"/>
    </source>
</evidence>
<dbReference type="GO" id="GO:0003723">
    <property type="term" value="F:RNA binding"/>
    <property type="evidence" value="ECO:0007669"/>
    <property type="project" value="UniProtKB-UniRule"/>
</dbReference>
<evidence type="ECO:0000256" key="4">
    <source>
        <dbReference type="ARBA" id="ARBA00022728"/>
    </source>
</evidence>
<feature type="compositionally biased region" description="Polar residues" evidence="11">
    <location>
        <begin position="178"/>
        <end position="187"/>
    </location>
</feature>
<name>A0A9Q3BG82_9BASI</name>
<dbReference type="SMART" id="SM00360">
    <property type="entry name" value="RRM"/>
    <property type="match status" value="2"/>
</dbReference>
<dbReference type="AlphaFoldDB" id="A0A9Q3BG82"/>
<dbReference type="PROSITE" id="PS50102">
    <property type="entry name" value="RRM"/>
    <property type="match status" value="2"/>
</dbReference>
<organism evidence="13 14">
    <name type="scientific">Austropuccinia psidii MF-1</name>
    <dbReference type="NCBI Taxonomy" id="1389203"/>
    <lineage>
        <taxon>Eukaryota</taxon>
        <taxon>Fungi</taxon>
        <taxon>Dikarya</taxon>
        <taxon>Basidiomycota</taxon>
        <taxon>Pucciniomycotina</taxon>
        <taxon>Pucciniomycetes</taxon>
        <taxon>Pucciniales</taxon>
        <taxon>Sphaerophragmiaceae</taxon>
        <taxon>Austropuccinia</taxon>
    </lineage>
</organism>
<dbReference type="GO" id="GO:0005681">
    <property type="term" value="C:spliceosomal complex"/>
    <property type="evidence" value="ECO:0007669"/>
    <property type="project" value="UniProtKB-KW"/>
</dbReference>
<keyword evidence="4" id="KW-0747">Spliceosome</keyword>
<evidence type="ECO:0000256" key="2">
    <source>
        <dbReference type="ARBA" id="ARBA00007243"/>
    </source>
</evidence>
<dbReference type="CDD" id="cd12247">
    <property type="entry name" value="RRM2_U1A_like"/>
    <property type="match status" value="1"/>
</dbReference>
<evidence type="ECO:0000256" key="11">
    <source>
        <dbReference type="SAM" id="MobiDB-lite"/>
    </source>
</evidence>